<keyword evidence="3" id="KW-1185">Reference proteome</keyword>
<proteinExistence type="predicted"/>
<sequence length="101" mass="10962">MKNLAKLSLAAACFSCLAAETALAGLSDGLIAQNDYIYLDDPFTDANPTFDNPVYVGTAAFWYKANDTIARQIIYEEGGVTNGLNVYIQNSNVWIGAWSET</sequence>
<comment type="caution">
    <text evidence="2">The sequence shown here is derived from an EMBL/GenBank/DDBJ whole genome shotgun (WGS) entry which is preliminary data.</text>
</comment>
<dbReference type="Proteomes" id="UP000076962">
    <property type="component" value="Unassembled WGS sequence"/>
</dbReference>
<keyword evidence="1" id="KW-0732">Signal</keyword>
<evidence type="ECO:0000256" key="1">
    <source>
        <dbReference type="SAM" id="SignalP"/>
    </source>
</evidence>
<name>A0A176S7E9_9GAMM</name>
<protein>
    <submittedName>
        <fullName evidence="2">Secreted protein</fullName>
    </submittedName>
</protein>
<dbReference type="EMBL" id="LUTY01000054">
    <property type="protein sequence ID" value="OAD24003.1"/>
    <property type="molecule type" value="Genomic_DNA"/>
</dbReference>
<feature type="signal peptide" evidence="1">
    <location>
        <begin position="1"/>
        <end position="24"/>
    </location>
</feature>
<feature type="non-terminal residue" evidence="2">
    <location>
        <position position="101"/>
    </location>
</feature>
<reference evidence="2 3" key="1">
    <citation type="submission" date="2016-05" db="EMBL/GenBank/DDBJ databases">
        <title>Single-cell genome of chain-forming Candidatus Thiomargarita nelsonii and comparison to other large sulfur-oxidizing bacteria.</title>
        <authorList>
            <person name="Winkel M."/>
            <person name="Salman V."/>
            <person name="Woyke T."/>
            <person name="Schulz-Vogt H."/>
            <person name="Richter M."/>
            <person name="Flood B."/>
            <person name="Bailey J."/>
            <person name="Amann R."/>
            <person name="Mussmann M."/>
        </authorList>
    </citation>
    <scope>NUCLEOTIDE SEQUENCE [LARGE SCALE GENOMIC DNA]</scope>
    <source>
        <strain evidence="2 3">THI036</strain>
    </source>
</reference>
<gene>
    <name evidence="2" type="ORF">THIOM_000147</name>
</gene>
<organism evidence="2 3">
    <name type="scientific">Candidatus Thiomargarita nelsonii</name>
    <dbReference type="NCBI Taxonomy" id="1003181"/>
    <lineage>
        <taxon>Bacteria</taxon>
        <taxon>Pseudomonadati</taxon>
        <taxon>Pseudomonadota</taxon>
        <taxon>Gammaproteobacteria</taxon>
        <taxon>Thiotrichales</taxon>
        <taxon>Thiotrichaceae</taxon>
        <taxon>Thiomargarita</taxon>
    </lineage>
</organism>
<dbReference type="AlphaFoldDB" id="A0A176S7E9"/>
<evidence type="ECO:0000313" key="2">
    <source>
        <dbReference type="EMBL" id="OAD24003.1"/>
    </source>
</evidence>
<evidence type="ECO:0000313" key="3">
    <source>
        <dbReference type="Proteomes" id="UP000076962"/>
    </source>
</evidence>
<feature type="chain" id="PRO_5008049037" evidence="1">
    <location>
        <begin position="25"/>
        <end position="101"/>
    </location>
</feature>
<accession>A0A176S7E9</accession>